<dbReference type="GO" id="GO:0016987">
    <property type="term" value="F:sigma factor activity"/>
    <property type="evidence" value="ECO:0007669"/>
    <property type="project" value="InterPro"/>
</dbReference>
<dbReference type="SUPFAM" id="SSF88659">
    <property type="entry name" value="Sigma3 and sigma4 domains of RNA polymerase sigma factors"/>
    <property type="match status" value="1"/>
</dbReference>
<reference evidence="5" key="1">
    <citation type="submission" date="2021-02" db="EMBL/GenBank/DDBJ databases">
        <title>Genome sequence of Rhodospirillales sp. strain TMPK1 isolated from soil.</title>
        <authorList>
            <person name="Nakai R."/>
            <person name="Kusada H."/>
            <person name="Tamaki H."/>
        </authorList>
    </citation>
    <scope>NUCLEOTIDE SEQUENCE</scope>
    <source>
        <strain evidence="5">TMPK1</strain>
    </source>
</reference>
<dbReference type="NCBIfam" id="NF007214">
    <property type="entry name" value="PRK09636.1"/>
    <property type="match status" value="1"/>
</dbReference>
<dbReference type="InterPro" id="IPR014284">
    <property type="entry name" value="RNA_pol_sigma-70_dom"/>
</dbReference>
<dbReference type="Gene3D" id="3.10.450.50">
    <property type="match status" value="1"/>
</dbReference>
<dbReference type="PANTHER" id="PTHR30173">
    <property type="entry name" value="SIGMA 19 FACTOR"/>
    <property type="match status" value="1"/>
</dbReference>
<evidence type="ECO:0000259" key="2">
    <source>
        <dbReference type="Pfam" id="PF04542"/>
    </source>
</evidence>
<dbReference type="GO" id="GO:0006352">
    <property type="term" value="P:DNA-templated transcription initiation"/>
    <property type="evidence" value="ECO:0007669"/>
    <property type="project" value="InterPro"/>
</dbReference>
<dbReference type="InterPro" id="IPR036388">
    <property type="entry name" value="WH-like_DNA-bd_sf"/>
</dbReference>
<sequence length="299" mass="32996">MDDSDPARFEELRPRLQRLAYRLLGSVAEAEDVVQDAFLRWAAADRDQIQVDAAWLSTVTTRLALDRLRSASVARTDYVGPWLPEPMLEAPDSDAPDYAINRAEDVSTALLLVLERLAPTERAAFLLHESFDMSHADIANALGLSEAGSRQMVHRARERVRSEKQRFEVDPKTQRDLVARYAKALIARDTLGVAALLAPDVVLLNDGGGHAGAARNPIEGAAHVTRLFDGINRKNKSVTFQIMQVNGEPGVVHFIGETVFAVDTLRIEDGRIAAVYRQMNPYKLTRTASMPRTPDSSAA</sequence>
<feature type="domain" description="RNA polymerase sigma-70 region 2" evidence="2">
    <location>
        <begin position="9"/>
        <end position="71"/>
    </location>
</feature>
<comment type="caution">
    <text evidence="5">The sequence shown here is derived from an EMBL/GenBank/DDBJ whole genome shotgun (WGS) entry which is preliminary data.</text>
</comment>
<dbReference type="InterPro" id="IPR013324">
    <property type="entry name" value="RNA_pol_sigma_r3/r4-like"/>
</dbReference>
<dbReference type="Pfam" id="PF04542">
    <property type="entry name" value="Sigma70_r2"/>
    <property type="match status" value="1"/>
</dbReference>
<dbReference type="Pfam" id="PF08281">
    <property type="entry name" value="Sigma70_r4_2"/>
    <property type="match status" value="1"/>
</dbReference>
<dbReference type="EMBL" id="BOPV01000001">
    <property type="protein sequence ID" value="GIL39460.1"/>
    <property type="molecule type" value="Genomic_DNA"/>
</dbReference>
<keyword evidence="6" id="KW-1185">Reference proteome</keyword>
<feature type="domain" description="SnoaL-like" evidence="4">
    <location>
        <begin position="178"/>
        <end position="274"/>
    </location>
</feature>
<dbReference type="SUPFAM" id="SSF54427">
    <property type="entry name" value="NTF2-like"/>
    <property type="match status" value="1"/>
</dbReference>
<proteinExistence type="predicted"/>
<dbReference type="Proteomes" id="UP000681075">
    <property type="component" value="Unassembled WGS sequence"/>
</dbReference>
<evidence type="ECO:0000259" key="3">
    <source>
        <dbReference type="Pfam" id="PF08281"/>
    </source>
</evidence>
<evidence type="ECO:0000256" key="1">
    <source>
        <dbReference type="ARBA" id="ARBA00011344"/>
    </source>
</evidence>
<dbReference type="SUPFAM" id="SSF88946">
    <property type="entry name" value="Sigma2 domain of RNA polymerase sigma factors"/>
    <property type="match status" value="1"/>
</dbReference>
<dbReference type="NCBIfam" id="TIGR02937">
    <property type="entry name" value="sigma70-ECF"/>
    <property type="match status" value="1"/>
</dbReference>
<dbReference type="InterPro" id="IPR013249">
    <property type="entry name" value="RNA_pol_sigma70_r4_t2"/>
</dbReference>
<accession>A0A8S8XED3</accession>
<gene>
    <name evidence="5" type="ORF">TMPK1_16970</name>
</gene>
<comment type="subunit">
    <text evidence="1">Interacts transiently with the RNA polymerase catalytic core formed by RpoA, RpoB, RpoC and RpoZ (2 alpha, 1 beta, 1 beta' and 1 omega subunit) to form the RNA polymerase holoenzyme that can initiate transcription.</text>
</comment>
<organism evidence="5 6">
    <name type="scientific">Roseiterribacter gracilis</name>
    <dbReference type="NCBI Taxonomy" id="2812848"/>
    <lineage>
        <taxon>Bacteria</taxon>
        <taxon>Pseudomonadati</taxon>
        <taxon>Pseudomonadota</taxon>
        <taxon>Alphaproteobacteria</taxon>
        <taxon>Rhodospirillales</taxon>
        <taxon>Roseiterribacteraceae</taxon>
        <taxon>Roseiterribacter</taxon>
    </lineage>
</organism>
<dbReference type="InterPro" id="IPR037401">
    <property type="entry name" value="SnoaL-like"/>
</dbReference>
<evidence type="ECO:0000313" key="5">
    <source>
        <dbReference type="EMBL" id="GIL39460.1"/>
    </source>
</evidence>
<dbReference type="Pfam" id="PF12680">
    <property type="entry name" value="SnoaL_2"/>
    <property type="match status" value="1"/>
</dbReference>
<feature type="domain" description="RNA polymerase sigma factor 70 region 4 type 2" evidence="3">
    <location>
        <begin position="109"/>
        <end position="159"/>
    </location>
</feature>
<dbReference type="InterPro" id="IPR052704">
    <property type="entry name" value="ECF_Sigma-70_Domain"/>
</dbReference>
<name>A0A8S8XED3_9PROT</name>
<dbReference type="Gene3D" id="1.10.1740.10">
    <property type="match status" value="1"/>
</dbReference>
<dbReference type="GO" id="GO:0003677">
    <property type="term" value="F:DNA binding"/>
    <property type="evidence" value="ECO:0007669"/>
    <property type="project" value="InterPro"/>
</dbReference>
<dbReference type="RefSeq" id="WP_420242564.1">
    <property type="nucleotide sequence ID" value="NZ_BOPV01000001.1"/>
</dbReference>
<dbReference type="Gene3D" id="1.10.10.10">
    <property type="entry name" value="Winged helix-like DNA-binding domain superfamily/Winged helix DNA-binding domain"/>
    <property type="match status" value="1"/>
</dbReference>
<dbReference type="InterPro" id="IPR007627">
    <property type="entry name" value="RNA_pol_sigma70_r2"/>
</dbReference>
<dbReference type="InterPro" id="IPR032710">
    <property type="entry name" value="NTF2-like_dom_sf"/>
</dbReference>
<evidence type="ECO:0000259" key="4">
    <source>
        <dbReference type="Pfam" id="PF12680"/>
    </source>
</evidence>
<dbReference type="InterPro" id="IPR013325">
    <property type="entry name" value="RNA_pol_sigma_r2"/>
</dbReference>
<dbReference type="PANTHER" id="PTHR30173:SF36">
    <property type="entry name" value="ECF RNA POLYMERASE SIGMA FACTOR SIGJ"/>
    <property type="match status" value="1"/>
</dbReference>
<dbReference type="AlphaFoldDB" id="A0A8S8XED3"/>
<protein>
    <submittedName>
        <fullName evidence="5">Sigma factor</fullName>
    </submittedName>
</protein>
<evidence type="ECO:0000313" key="6">
    <source>
        <dbReference type="Proteomes" id="UP000681075"/>
    </source>
</evidence>